<dbReference type="HOGENOM" id="CLU_007383_8_4_1"/>
<accession>A0A084AKB1</accession>
<reference evidence="5 6" key="1">
    <citation type="journal article" date="2014" name="BMC Genomics">
        <title>Comparative genome sequencing reveals chemotype-specific gene clusters in the toxigenic black mold Stachybotrys.</title>
        <authorList>
            <person name="Semeiks J."/>
            <person name="Borek D."/>
            <person name="Otwinowski Z."/>
            <person name="Grishin N.V."/>
        </authorList>
    </citation>
    <scope>NUCLEOTIDE SEQUENCE [LARGE SCALE GENOMIC DNA]</scope>
    <source>
        <strain evidence="6">CBS 109288 / IBT 7711</strain>
    </source>
</reference>
<dbReference type="EMBL" id="KL648688">
    <property type="protein sequence ID" value="KEY65740.1"/>
    <property type="molecule type" value="Genomic_DNA"/>
</dbReference>
<dbReference type="InterPro" id="IPR051164">
    <property type="entry name" value="NmrA-like_oxidored"/>
</dbReference>
<evidence type="ECO:0000256" key="1">
    <source>
        <dbReference type="ARBA" id="ARBA00006328"/>
    </source>
</evidence>
<comment type="similarity">
    <text evidence="1">Belongs to the NmrA-type oxidoreductase family.</text>
</comment>
<dbReference type="InterPro" id="IPR036291">
    <property type="entry name" value="NAD(P)-bd_dom_sf"/>
</dbReference>
<proteinExistence type="inferred from homology"/>
<dbReference type="Pfam" id="PF05368">
    <property type="entry name" value="NmrA"/>
    <property type="match status" value="1"/>
</dbReference>
<dbReference type="OrthoDB" id="419598at2759"/>
<protein>
    <recommendedName>
        <fullName evidence="4">NmrA-like domain-containing protein</fullName>
    </recommendedName>
</protein>
<gene>
    <name evidence="5" type="ORF">S7711_05570</name>
</gene>
<keyword evidence="6" id="KW-1185">Reference proteome</keyword>
<dbReference type="GO" id="GO:0016491">
    <property type="term" value="F:oxidoreductase activity"/>
    <property type="evidence" value="ECO:0007669"/>
    <property type="project" value="UniProtKB-KW"/>
</dbReference>
<dbReference type="InterPro" id="IPR008030">
    <property type="entry name" value="NmrA-like"/>
</dbReference>
<dbReference type="Proteomes" id="UP000028045">
    <property type="component" value="Unassembled WGS sequence"/>
</dbReference>
<dbReference type="Gene3D" id="3.40.50.720">
    <property type="entry name" value="NAD(P)-binding Rossmann-like Domain"/>
    <property type="match status" value="1"/>
</dbReference>
<sequence>MSPPTAFVCGVTGTQGGMVAAQLRANNIPVHALARDTSSPGALAAQALGVTLWQGDFDNLTAIEAAMRGCTLLFLNFRPDFTDTSADLRWARNLIAAAKAAGVKHVVFSSGLSVNAPEKLNAWNPDSLLAKFMLSKQAIERETREAGFEHWTVIRPGNFFSNYINPLAFMFPGLVDKGVTATAAKKDTVLPCIDPITIGKFVTAAFLDPAKFHGHNVEIADEPKTFDEILGGLSAATGRDLKAVYLSDQEIEAQVATSPFVQGQLASRNLIDFVDMDKVKSWGVPLSSFDAFLEREKDRVAETYRVPS</sequence>
<name>A0A084AKB1_STACB</name>
<keyword evidence="2" id="KW-0521">NADP</keyword>
<evidence type="ECO:0000313" key="6">
    <source>
        <dbReference type="Proteomes" id="UP000028045"/>
    </source>
</evidence>
<dbReference type="SUPFAM" id="SSF51735">
    <property type="entry name" value="NAD(P)-binding Rossmann-fold domains"/>
    <property type="match status" value="1"/>
</dbReference>
<evidence type="ECO:0000256" key="3">
    <source>
        <dbReference type="ARBA" id="ARBA00023002"/>
    </source>
</evidence>
<organism evidence="5 6">
    <name type="scientific">Stachybotrys chartarum (strain CBS 109288 / IBT 7711)</name>
    <name type="common">Toxic black mold</name>
    <name type="synonym">Stilbospora chartarum</name>
    <dbReference type="NCBI Taxonomy" id="1280523"/>
    <lineage>
        <taxon>Eukaryota</taxon>
        <taxon>Fungi</taxon>
        <taxon>Dikarya</taxon>
        <taxon>Ascomycota</taxon>
        <taxon>Pezizomycotina</taxon>
        <taxon>Sordariomycetes</taxon>
        <taxon>Hypocreomycetidae</taxon>
        <taxon>Hypocreales</taxon>
        <taxon>Stachybotryaceae</taxon>
        <taxon>Stachybotrys</taxon>
    </lineage>
</organism>
<evidence type="ECO:0000313" key="5">
    <source>
        <dbReference type="EMBL" id="KEY65740.1"/>
    </source>
</evidence>
<feature type="domain" description="NmrA-like" evidence="4">
    <location>
        <begin position="7"/>
        <end position="255"/>
    </location>
</feature>
<evidence type="ECO:0000256" key="2">
    <source>
        <dbReference type="ARBA" id="ARBA00022857"/>
    </source>
</evidence>
<dbReference type="GO" id="GO:0005634">
    <property type="term" value="C:nucleus"/>
    <property type="evidence" value="ECO:0007669"/>
    <property type="project" value="TreeGrafter"/>
</dbReference>
<evidence type="ECO:0000259" key="4">
    <source>
        <dbReference type="Pfam" id="PF05368"/>
    </source>
</evidence>
<dbReference type="PANTHER" id="PTHR42748">
    <property type="entry name" value="NITROGEN METABOLITE REPRESSION PROTEIN NMRA FAMILY MEMBER"/>
    <property type="match status" value="1"/>
</dbReference>
<keyword evidence="3" id="KW-0560">Oxidoreductase</keyword>
<dbReference type="AlphaFoldDB" id="A0A084AKB1"/>
<dbReference type="PANTHER" id="PTHR42748:SF30">
    <property type="entry name" value="NMRA-LIKE DOMAIN-CONTAINING PROTEIN"/>
    <property type="match status" value="1"/>
</dbReference>